<gene>
    <name evidence="1" type="ORF">DF168_01418</name>
</gene>
<reference evidence="1 2" key="1">
    <citation type="submission" date="2018-06" db="EMBL/GenBank/DDBJ databases">
        <title>Draft Genome Sequence of a Novel Marine Bacterium Related to the Verrucomicrobia.</title>
        <authorList>
            <person name="Vosseberg J."/>
            <person name="Martijn J."/>
            <person name="Ettema T.J.G."/>
        </authorList>
    </citation>
    <scope>NUCLEOTIDE SEQUENCE [LARGE SCALE GENOMIC DNA]</scope>
    <source>
        <strain evidence="1">TARA_B100001123</strain>
    </source>
</reference>
<name>A0A2Z4AGJ7_9BACT</name>
<dbReference type="KEGG" id="mtar:DF168_01418"/>
<organism evidence="1 2">
    <name type="scientific">Candidatus Moanibacter tarae</name>
    <dbReference type="NCBI Taxonomy" id="2200854"/>
    <lineage>
        <taxon>Bacteria</taxon>
        <taxon>Pseudomonadati</taxon>
        <taxon>Verrucomicrobiota</taxon>
        <taxon>Opitutia</taxon>
        <taxon>Puniceicoccales</taxon>
        <taxon>Puniceicoccales incertae sedis</taxon>
        <taxon>Candidatus Moanibacter</taxon>
    </lineage>
</organism>
<evidence type="ECO:0000313" key="2">
    <source>
        <dbReference type="Proteomes" id="UP000247465"/>
    </source>
</evidence>
<protein>
    <submittedName>
        <fullName evidence="1">Uncharacterized protein</fullName>
    </submittedName>
</protein>
<proteinExistence type="predicted"/>
<dbReference type="EMBL" id="CP029803">
    <property type="protein sequence ID" value="AWT60216.1"/>
    <property type="molecule type" value="Genomic_DNA"/>
</dbReference>
<accession>A0A2Z4AGJ7</accession>
<dbReference type="Proteomes" id="UP000247465">
    <property type="component" value="Chromosome"/>
</dbReference>
<dbReference type="AlphaFoldDB" id="A0A2Z4AGJ7"/>
<sequence>MCLCTGIAIRLELTVTYDRVSGVGFGIPGIGKSFVKETVDRLIKVSKKTNEER</sequence>
<evidence type="ECO:0000313" key="1">
    <source>
        <dbReference type="EMBL" id="AWT60216.1"/>
    </source>
</evidence>